<dbReference type="EMBL" id="LMWX01000042">
    <property type="protein sequence ID" value="KUN81110.1"/>
    <property type="molecule type" value="Genomic_DNA"/>
</dbReference>
<accession>A0A101SVT0</accession>
<evidence type="ECO:0000313" key="3">
    <source>
        <dbReference type="Proteomes" id="UP000053024"/>
    </source>
</evidence>
<evidence type="ECO:0000256" key="1">
    <source>
        <dbReference type="SAM" id="Phobius"/>
    </source>
</evidence>
<reference evidence="2 3" key="1">
    <citation type="submission" date="2015-10" db="EMBL/GenBank/DDBJ databases">
        <title>Draft genome sequence of Streptomyces bungoensis DSM 41781, type strain for the species Streptomyces bungoensis.</title>
        <authorList>
            <person name="Ruckert C."/>
            <person name="Winkler A."/>
            <person name="Kalinowski J."/>
            <person name="Kampfer P."/>
            <person name="Glaeser S."/>
        </authorList>
    </citation>
    <scope>NUCLEOTIDE SEQUENCE [LARGE SCALE GENOMIC DNA]</scope>
    <source>
        <strain evidence="2 3">DSM 41781</strain>
    </source>
</reference>
<comment type="caution">
    <text evidence="2">The sequence shown here is derived from an EMBL/GenBank/DDBJ whole genome shotgun (WGS) entry which is preliminary data.</text>
</comment>
<dbReference type="OrthoDB" id="3873483at2"/>
<keyword evidence="1" id="KW-1133">Transmembrane helix</keyword>
<feature type="transmembrane region" description="Helical" evidence="1">
    <location>
        <begin position="23"/>
        <end position="44"/>
    </location>
</feature>
<gene>
    <name evidence="2" type="ORF">AQJ66_24395</name>
</gene>
<evidence type="ECO:0000313" key="2">
    <source>
        <dbReference type="EMBL" id="KUN81110.1"/>
    </source>
</evidence>
<keyword evidence="1" id="KW-0472">Membrane</keyword>
<dbReference type="Proteomes" id="UP000053024">
    <property type="component" value="Unassembled WGS sequence"/>
</dbReference>
<dbReference type="RefSeq" id="WP_061926255.1">
    <property type="nucleotide sequence ID" value="NZ_JBEYBH010000040.1"/>
</dbReference>
<feature type="transmembrane region" description="Helical" evidence="1">
    <location>
        <begin position="56"/>
        <end position="76"/>
    </location>
</feature>
<keyword evidence="1" id="KW-0812">Transmembrane</keyword>
<keyword evidence="3" id="KW-1185">Reference proteome</keyword>
<name>A0A101SVT0_9ACTN</name>
<sequence length="91" mass="9537">MDDKAVERTDEPNYVAGPWWADLGTWGAVALIVLGCIAAAWVFLGLPGTPQEPASGYHGAAKLIAIGLVTVGCTLMSRRRGQPAAGEKTNE</sequence>
<protein>
    <submittedName>
        <fullName evidence="2">Uncharacterized protein</fullName>
    </submittedName>
</protein>
<proteinExistence type="predicted"/>
<dbReference type="AlphaFoldDB" id="A0A101SVT0"/>
<organism evidence="2 3">
    <name type="scientific">Streptomyces bungoensis</name>
    <dbReference type="NCBI Taxonomy" id="285568"/>
    <lineage>
        <taxon>Bacteria</taxon>
        <taxon>Bacillati</taxon>
        <taxon>Actinomycetota</taxon>
        <taxon>Actinomycetes</taxon>
        <taxon>Kitasatosporales</taxon>
        <taxon>Streptomycetaceae</taxon>
        <taxon>Streptomyces</taxon>
    </lineage>
</organism>